<keyword evidence="3 7" id="KW-0032">Aminotransferase</keyword>
<dbReference type="PANTHER" id="PTHR43552:SF2">
    <property type="entry name" value="DIAMINOBUTYRATE--2-OXOGLUTARATE TRANSAMINASE"/>
    <property type="match status" value="1"/>
</dbReference>
<dbReference type="RefSeq" id="WP_062574046.1">
    <property type="nucleotide sequence ID" value="NZ_JABWRJ020000001.1"/>
</dbReference>
<dbReference type="CDD" id="cd00610">
    <property type="entry name" value="OAT_like"/>
    <property type="match status" value="1"/>
</dbReference>
<keyword evidence="4" id="KW-0808">Transferase</keyword>
<dbReference type="InterPro" id="IPR015424">
    <property type="entry name" value="PyrdxlP-dep_Trfase"/>
</dbReference>
<comment type="similarity">
    <text evidence="2 6">Belongs to the class-III pyridoxal-phosphate-dependent aminotransferase family.</text>
</comment>
<dbReference type="NCBIfam" id="NF006733">
    <property type="entry name" value="PRK09264.1"/>
    <property type="match status" value="1"/>
</dbReference>
<reference evidence="7" key="1">
    <citation type="journal article" date="2020" name="Microorganisms">
        <title>Reliable Identification of Environmental Pseudomonas Isolates Using the rpoD Gene.</title>
        <authorList>
            <consortium name="The Broad Institute Genome Sequencing Platform"/>
            <person name="Girard L."/>
            <person name="Lood C."/>
            <person name="Rokni-Zadeh H."/>
            <person name="van Noort V."/>
            <person name="Lavigne R."/>
            <person name="De Mot R."/>
        </authorList>
    </citation>
    <scope>NUCLEOTIDE SEQUENCE</scope>
    <source>
        <strain evidence="7">BW13M1</strain>
    </source>
</reference>
<dbReference type="PROSITE" id="PS00600">
    <property type="entry name" value="AA_TRANSFER_CLASS_3"/>
    <property type="match status" value="1"/>
</dbReference>
<sequence length="417" mass="45056">MNNIETFERLESNVRMYCRDLPLVFDTAQGSKIRGEDGREYLDFFAGAGALNYGHNDPRMRDALIAYLSANGVTHALDLHTTTKRQFLEALERDLLKPRGWDYKVQFTGPTGADAVEATLKLARKATGRSKIVSFYGAYHGMTAGALAVTGNRTRRGPGLSTDVVFVPYEDSPYGEFDSIGFLERLANDQGSGSELPAAVIVESVQIQAGVYVASNQWLQRLRQWTRAHGVLLICDEIQAGCGRTGDFFGFERSGVVPDLITCAKSIGGYGLPMAIVLIGAGLDVWEPGDHIGTFRGNQLAFLTAQIALGYWRDEQFLKLLAANCAAMERAVASYAEIPGVASARCRGMIAGIDFGRGNVALAKDAQQRVLQAGVLVDRCGPNGEIIKLMPPVNTPTEQLEQGLKAFGEAVAAALGL</sequence>
<gene>
    <name evidence="7" type="ORF">HU751_08800</name>
</gene>
<comment type="caution">
    <text evidence="7">The sequence shown here is derived from an EMBL/GenBank/DDBJ whole genome shotgun (WGS) entry which is preliminary data.</text>
</comment>
<name>A0A923JZR7_9PSED</name>
<dbReference type="InterPro" id="IPR015421">
    <property type="entry name" value="PyrdxlP-dep_Trfase_major"/>
</dbReference>
<dbReference type="InterPro" id="IPR049704">
    <property type="entry name" value="Aminotrans_3_PPA_site"/>
</dbReference>
<evidence type="ECO:0000313" key="7">
    <source>
        <dbReference type="EMBL" id="MBC3445870.1"/>
    </source>
</evidence>
<protein>
    <submittedName>
        <fullName evidence="7">Aspartate aminotransferase family protein</fullName>
    </submittedName>
</protein>
<dbReference type="GO" id="GO:0008483">
    <property type="term" value="F:transaminase activity"/>
    <property type="evidence" value="ECO:0007669"/>
    <property type="project" value="UniProtKB-KW"/>
</dbReference>
<evidence type="ECO:0000256" key="3">
    <source>
        <dbReference type="ARBA" id="ARBA00022576"/>
    </source>
</evidence>
<dbReference type="EMBL" id="JABWRJ010000008">
    <property type="protein sequence ID" value="MBC3445870.1"/>
    <property type="molecule type" value="Genomic_DNA"/>
</dbReference>
<dbReference type="InterPro" id="IPR004637">
    <property type="entry name" value="Dat"/>
</dbReference>
<proteinExistence type="inferred from homology"/>
<dbReference type="Gene3D" id="3.40.640.10">
    <property type="entry name" value="Type I PLP-dependent aspartate aminotransferase-like (Major domain)"/>
    <property type="match status" value="1"/>
</dbReference>
<evidence type="ECO:0000256" key="1">
    <source>
        <dbReference type="ARBA" id="ARBA00001933"/>
    </source>
</evidence>
<evidence type="ECO:0000256" key="5">
    <source>
        <dbReference type="ARBA" id="ARBA00022898"/>
    </source>
</evidence>
<accession>A0A923JZR7</accession>
<dbReference type="AlphaFoldDB" id="A0A923JZR7"/>
<dbReference type="SUPFAM" id="SSF53383">
    <property type="entry name" value="PLP-dependent transferases"/>
    <property type="match status" value="1"/>
</dbReference>
<evidence type="ECO:0000256" key="6">
    <source>
        <dbReference type="RuleBase" id="RU003560"/>
    </source>
</evidence>
<reference evidence="7" key="2">
    <citation type="submission" date="2020-07" db="EMBL/GenBank/DDBJ databases">
        <authorList>
            <person name="Lood C."/>
            <person name="Girard L."/>
        </authorList>
    </citation>
    <scope>NUCLEOTIDE SEQUENCE</scope>
    <source>
        <strain evidence="7">BW13M1</strain>
    </source>
</reference>
<dbReference type="GO" id="GO:0030170">
    <property type="term" value="F:pyridoxal phosphate binding"/>
    <property type="evidence" value="ECO:0007669"/>
    <property type="project" value="InterPro"/>
</dbReference>
<evidence type="ECO:0000256" key="4">
    <source>
        <dbReference type="ARBA" id="ARBA00022679"/>
    </source>
</evidence>
<evidence type="ECO:0000256" key="2">
    <source>
        <dbReference type="ARBA" id="ARBA00008954"/>
    </source>
</evidence>
<dbReference type="InterPro" id="IPR005814">
    <property type="entry name" value="Aminotrans_3"/>
</dbReference>
<dbReference type="PIRSF" id="PIRSF000521">
    <property type="entry name" value="Transaminase_4ab_Lys_Orn"/>
    <property type="match status" value="1"/>
</dbReference>
<dbReference type="PANTHER" id="PTHR43552">
    <property type="entry name" value="DIAMINOBUTYRATE--2-OXOGLUTARATE AMINOTRANSFERASE"/>
    <property type="match status" value="1"/>
</dbReference>
<dbReference type="Pfam" id="PF00202">
    <property type="entry name" value="Aminotran_3"/>
    <property type="match status" value="1"/>
</dbReference>
<dbReference type="Gene3D" id="3.90.1150.10">
    <property type="entry name" value="Aspartate Aminotransferase, domain 1"/>
    <property type="match status" value="1"/>
</dbReference>
<comment type="cofactor">
    <cofactor evidence="1">
        <name>pyridoxal 5'-phosphate</name>
        <dbReference type="ChEBI" id="CHEBI:597326"/>
    </cofactor>
</comment>
<dbReference type="InterPro" id="IPR015422">
    <property type="entry name" value="PyrdxlP-dep_Trfase_small"/>
</dbReference>
<organism evidence="7">
    <name type="scientific">Pseudomonas peradeniyensis</name>
    <dbReference type="NCBI Taxonomy" id="2745488"/>
    <lineage>
        <taxon>Bacteria</taxon>
        <taxon>Pseudomonadati</taxon>
        <taxon>Pseudomonadota</taxon>
        <taxon>Gammaproteobacteria</taxon>
        <taxon>Pseudomonadales</taxon>
        <taxon>Pseudomonadaceae</taxon>
        <taxon>Pseudomonas</taxon>
    </lineage>
</organism>
<keyword evidence="5 6" id="KW-0663">Pyridoxal phosphate</keyword>